<gene>
    <name evidence="2" type="ORF">HK103_001557</name>
</gene>
<dbReference type="AlphaFoldDB" id="A0AAD5Y4V5"/>
<dbReference type="EMBL" id="JADGKB010000141">
    <property type="protein sequence ID" value="KAJ3252438.1"/>
    <property type="molecule type" value="Genomic_DNA"/>
</dbReference>
<accession>A0AAD5Y4V5</accession>
<dbReference type="GO" id="GO:0005634">
    <property type="term" value="C:nucleus"/>
    <property type="evidence" value="ECO:0007669"/>
    <property type="project" value="TreeGrafter"/>
</dbReference>
<dbReference type="PANTHER" id="PTHR12197:SF251">
    <property type="entry name" value="EG:BACR7C10.4 PROTEIN"/>
    <property type="match status" value="1"/>
</dbReference>
<dbReference type="Gene3D" id="1.10.220.160">
    <property type="match status" value="1"/>
</dbReference>
<sequence>MNVEIHQEISGGKVVRRGLLATKDVKVGETIFKEMPIATSTQENLKAESSDTCPVCSLEFCSETCISDCKYHSVLCTKDSESPAFKLQRFLKAVNKVNNRLALNFLLNMIEKEMQITHNTPAYSEWDHLDRMYGQPRDANDADKVEHQLLLKLASNIPGFDSYVTLEKYVSIKSKMEYNSISIPLKDDAVVYSLATEDYGRGNVNGQGLKGVGLYHIASIISHSCRPNVEFRFNDNSELSIVALTDLTRETELLACYVPMTADRRNAIKTRYGFECKCDLCKSE</sequence>
<dbReference type="Gene3D" id="6.10.140.2220">
    <property type="match status" value="1"/>
</dbReference>
<dbReference type="InterPro" id="IPR046341">
    <property type="entry name" value="SET_dom_sf"/>
</dbReference>
<protein>
    <recommendedName>
        <fullName evidence="1">SET domain-containing protein</fullName>
    </recommendedName>
</protein>
<evidence type="ECO:0000313" key="2">
    <source>
        <dbReference type="EMBL" id="KAJ3252438.1"/>
    </source>
</evidence>
<dbReference type="SUPFAM" id="SSF82199">
    <property type="entry name" value="SET domain"/>
    <property type="match status" value="1"/>
</dbReference>
<keyword evidence="3" id="KW-1185">Reference proteome</keyword>
<evidence type="ECO:0000259" key="1">
    <source>
        <dbReference type="PROSITE" id="PS50280"/>
    </source>
</evidence>
<dbReference type="Gene3D" id="2.170.270.10">
    <property type="entry name" value="SET domain"/>
    <property type="match status" value="1"/>
</dbReference>
<dbReference type="Pfam" id="PF00856">
    <property type="entry name" value="SET"/>
    <property type="match status" value="1"/>
</dbReference>
<dbReference type="PANTHER" id="PTHR12197">
    <property type="entry name" value="HISTONE-LYSINE N-METHYLTRANSFERASE SMYD"/>
    <property type="match status" value="1"/>
</dbReference>
<feature type="domain" description="SET" evidence="1">
    <location>
        <begin position="1"/>
        <end position="258"/>
    </location>
</feature>
<comment type="caution">
    <text evidence="2">The sequence shown here is derived from an EMBL/GenBank/DDBJ whole genome shotgun (WGS) entry which is preliminary data.</text>
</comment>
<dbReference type="Proteomes" id="UP001210925">
    <property type="component" value="Unassembled WGS sequence"/>
</dbReference>
<dbReference type="InterPro" id="IPR001214">
    <property type="entry name" value="SET_dom"/>
</dbReference>
<reference evidence="2" key="1">
    <citation type="submission" date="2020-05" db="EMBL/GenBank/DDBJ databases">
        <title>Phylogenomic resolution of chytrid fungi.</title>
        <authorList>
            <person name="Stajich J.E."/>
            <person name="Amses K."/>
            <person name="Simmons R."/>
            <person name="Seto K."/>
            <person name="Myers J."/>
            <person name="Bonds A."/>
            <person name="Quandt C.A."/>
            <person name="Barry K."/>
            <person name="Liu P."/>
            <person name="Grigoriev I."/>
            <person name="Longcore J.E."/>
            <person name="James T.Y."/>
        </authorList>
    </citation>
    <scope>NUCLEOTIDE SEQUENCE</scope>
    <source>
        <strain evidence="2">PLAUS21</strain>
    </source>
</reference>
<dbReference type="CDD" id="cd20071">
    <property type="entry name" value="SET_SMYD"/>
    <property type="match status" value="1"/>
</dbReference>
<proteinExistence type="predicted"/>
<dbReference type="PROSITE" id="PS50280">
    <property type="entry name" value="SET"/>
    <property type="match status" value="1"/>
</dbReference>
<evidence type="ECO:0000313" key="3">
    <source>
        <dbReference type="Proteomes" id="UP001210925"/>
    </source>
</evidence>
<organism evidence="2 3">
    <name type="scientific">Boothiomyces macroporosus</name>
    <dbReference type="NCBI Taxonomy" id="261099"/>
    <lineage>
        <taxon>Eukaryota</taxon>
        <taxon>Fungi</taxon>
        <taxon>Fungi incertae sedis</taxon>
        <taxon>Chytridiomycota</taxon>
        <taxon>Chytridiomycota incertae sedis</taxon>
        <taxon>Chytridiomycetes</taxon>
        <taxon>Rhizophydiales</taxon>
        <taxon>Terramycetaceae</taxon>
        <taxon>Boothiomyces</taxon>
    </lineage>
</organism>
<name>A0AAD5Y4V5_9FUNG</name>
<dbReference type="InterPro" id="IPR050869">
    <property type="entry name" value="H3K4_H4K5_MeTrfase"/>
</dbReference>